<evidence type="ECO:0000313" key="4">
    <source>
        <dbReference type="EMBL" id="ADZ92939.1"/>
    </source>
</evidence>
<dbReference type="EMBL" id="CP002583">
    <property type="protein sequence ID" value="ADZ92939.1"/>
    <property type="molecule type" value="Genomic_DNA"/>
</dbReference>
<dbReference type="HOGENOM" id="CLU_058336_4_2_6"/>
<dbReference type="PANTHER" id="PTHR31223">
    <property type="entry name" value="LOG FAMILY PROTEIN YJL055W"/>
    <property type="match status" value="1"/>
</dbReference>
<dbReference type="RefSeq" id="WP_013662841.1">
    <property type="nucleotide sequence ID" value="NC_015276.1"/>
</dbReference>
<evidence type="ECO:0000313" key="5">
    <source>
        <dbReference type="Proteomes" id="UP000001062"/>
    </source>
</evidence>
<comment type="catalytic activity">
    <reaction evidence="1">
        <text>AMP + H2O = D-ribose 5-phosphate + adenine</text>
        <dbReference type="Rhea" id="RHEA:20129"/>
        <dbReference type="ChEBI" id="CHEBI:15377"/>
        <dbReference type="ChEBI" id="CHEBI:16708"/>
        <dbReference type="ChEBI" id="CHEBI:78346"/>
        <dbReference type="ChEBI" id="CHEBI:456215"/>
        <dbReference type="EC" id="3.2.2.4"/>
    </reaction>
</comment>
<evidence type="ECO:0000256" key="3">
    <source>
        <dbReference type="RuleBase" id="RU363015"/>
    </source>
</evidence>
<dbReference type="GO" id="GO:0008714">
    <property type="term" value="F:AMP nucleosidase activity"/>
    <property type="evidence" value="ECO:0007669"/>
    <property type="project" value="UniProtKB-EC"/>
</dbReference>
<dbReference type="eggNOG" id="COG1611">
    <property type="taxonomic scope" value="Bacteria"/>
</dbReference>
<dbReference type="GO" id="GO:0005829">
    <property type="term" value="C:cytosol"/>
    <property type="evidence" value="ECO:0007669"/>
    <property type="project" value="TreeGrafter"/>
</dbReference>
<dbReference type="SUPFAM" id="SSF102405">
    <property type="entry name" value="MCP/YpsA-like"/>
    <property type="match status" value="1"/>
</dbReference>
<dbReference type="EC" id="3.2.2.n1" evidence="3"/>
<dbReference type="STRING" id="717774.Marme_3729"/>
<reference evidence="4 5" key="1">
    <citation type="journal article" date="2012" name="Stand. Genomic Sci.">
        <title>Complete genome sequence of the melanogenic marine bacterium Marinomonas mediterranea type strain (MMB-1(T)).</title>
        <authorList>
            <person name="Lucas-Elio P."/>
            <person name="Goodwin L."/>
            <person name="Woyke T."/>
            <person name="Pitluck S."/>
            <person name="Nolan M."/>
            <person name="Kyrpides N.C."/>
            <person name="Detter J.C."/>
            <person name="Copeland A."/>
            <person name="Teshima H."/>
            <person name="Bruce D."/>
            <person name="Detter C."/>
            <person name="Tapia R."/>
            <person name="Han S."/>
            <person name="Land M.L."/>
            <person name="Ivanova N."/>
            <person name="Mikhailova N."/>
            <person name="Johnston A.W."/>
            <person name="Sanchez-Amat A."/>
        </authorList>
    </citation>
    <scope>NUCLEOTIDE SEQUENCE [LARGE SCALE GENOMIC DNA]</scope>
    <source>
        <strain evidence="5">ATCC 700492 / JCM 21426 / NBRC 103028 / MMB-1</strain>
    </source>
</reference>
<organism evidence="4 5">
    <name type="scientific">Marinomonas mediterranea (strain ATCC 700492 / JCM 21426 / NBRC 103028 / MMB-1)</name>
    <dbReference type="NCBI Taxonomy" id="717774"/>
    <lineage>
        <taxon>Bacteria</taxon>
        <taxon>Pseudomonadati</taxon>
        <taxon>Pseudomonadota</taxon>
        <taxon>Gammaproteobacteria</taxon>
        <taxon>Oceanospirillales</taxon>
        <taxon>Oceanospirillaceae</taxon>
        <taxon>Marinomonas</taxon>
    </lineage>
</organism>
<protein>
    <recommendedName>
        <fullName evidence="3">Cytokinin riboside 5'-monophosphate phosphoribohydrolase</fullName>
        <ecNumber evidence="3">3.2.2.n1</ecNumber>
    </recommendedName>
</protein>
<dbReference type="KEGG" id="mme:Marme_3729"/>
<dbReference type="AlphaFoldDB" id="F2JWS2"/>
<keyword evidence="3" id="KW-0203">Cytokinin biosynthesis</keyword>
<dbReference type="PATRIC" id="fig|717774.3.peg.3842"/>
<gene>
    <name evidence="4" type="ordered locus">Marme_3729</name>
</gene>
<dbReference type="Proteomes" id="UP000001062">
    <property type="component" value="Chromosome"/>
</dbReference>
<dbReference type="OrthoDB" id="9801098at2"/>
<sequence length="187" mass="20549">MKVAVFCGSSLGHSKVYERAVAELGAFFAENGIEVVYGGGHVGLMGVIANAVLAAGGKVTGVIPTHLEQREIAHPSLTELHVVTDMHERKAKMADLADAFVALPGGVGTLEEIFEVYTWAQIGLHKKPCAFYNVDGYYDLMFEMIVSMHREGFVKKPYVDMLIKESQPEGLLRAFEDYVAPQEKWNS</sequence>
<dbReference type="NCBIfam" id="TIGR00730">
    <property type="entry name" value="Rossman fold protein, TIGR00730 family"/>
    <property type="match status" value="1"/>
</dbReference>
<dbReference type="InterPro" id="IPR031100">
    <property type="entry name" value="LOG_fam"/>
</dbReference>
<evidence type="ECO:0000256" key="2">
    <source>
        <dbReference type="ARBA" id="ARBA00006763"/>
    </source>
</evidence>
<proteinExistence type="inferred from homology"/>
<keyword evidence="3" id="KW-0378">Hydrolase</keyword>
<evidence type="ECO:0000256" key="1">
    <source>
        <dbReference type="ARBA" id="ARBA00000274"/>
    </source>
</evidence>
<dbReference type="InterPro" id="IPR005269">
    <property type="entry name" value="LOG"/>
</dbReference>
<accession>F2JWS2</accession>
<comment type="similarity">
    <text evidence="2 3">Belongs to the LOG family.</text>
</comment>
<dbReference type="Pfam" id="PF03641">
    <property type="entry name" value="Lysine_decarbox"/>
    <property type="match status" value="1"/>
</dbReference>
<name>F2JWS2_MARM1</name>
<keyword evidence="5" id="KW-1185">Reference proteome</keyword>
<dbReference type="GO" id="GO:0009691">
    <property type="term" value="P:cytokinin biosynthetic process"/>
    <property type="evidence" value="ECO:0007669"/>
    <property type="project" value="UniProtKB-UniRule"/>
</dbReference>
<dbReference type="PANTHER" id="PTHR31223:SF70">
    <property type="entry name" value="LOG FAMILY PROTEIN YJL055W"/>
    <property type="match status" value="1"/>
</dbReference>
<dbReference type="Gene3D" id="3.40.50.450">
    <property type="match status" value="1"/>
</dbReference>